<comment type="caution">
    <text evidence="2">The sequence shown here is derived from an EMBL/GenBank/DDBJ whole genome shotgun (WGS) entry which is preliminary data.</text>
</comment>
<evidence type="ECO:0000313" key="2">
    <source>
        <dbReference type="EMBL" id="MPN27485.1"/>
    </source>
</evidence>
<gene>
    <name evidence="2" type="primary">larB_14</name>
    <name evidence="2" type="ORF">SDC9_174919</name>
</gene>
<accession>A0A645GL88</accession>
<dbReference type="GO" id="GO:0016787">
    <property type="term" value="F:hydrolase activity"/>
    <property type="evidence" value="ECO:0007669"/>
    <property type="project" value="UniProtKB-KW"/>
</dbReference>
<dbReference type="PANTHER" id="PTHR43064">
    <property type="entry name" value="PHOSPHORIBOSYLAMINOIMIDAZOLE CARBOXYLASE-RELATED"/>
    <property type="match status" value="1"/>
</dbReference>
<evidence type="ECO:0000259" key="1">
    <source>
        <dbReference type="SMART" id="SM01001"/>
    </source>
</evidence>
<dbReference type="PANTHER" id="PTHR43064:SF1">
    <property type="entry name" value="SLL1489 PROTEIN"/>
    <property type="match status" value="1"/>
</dbReference>
<dbReference type="EMBL" id="VSSQ01077403">
    <property type="protein sequence ID" value="MPN27485.1"/>
    <property type="molecule type" value="Genomic_DNA"/>
</dbReference>
<feature type="domain" description="PurE" evidence="1">
    <location>
        <begin position="33"/>
        <end position="165"/>
    </location>
</feature>
<dbReference type="AlphaFoldDB" id="A0A645GL88"/>
<dbReference type="InterPro" id="IPR039476">
    <property type="entry name" value="P2CMN_synthase_LarB"/>
</dbReference>
<dbReference type="EC" id="3.-.-.-" evidence="2"/>
<dbReference type="GO" id="GO:0006189">
    <property type="term" value="P:'de novo' IMP biosynthetic process"/>
    <property type="evidence" value="ECO:0007669"/>
    <property type="project" value="InterPro"/>
</dbReference>
<dbReference type="SMART" id="SM01001">
    <property type="entry name" value="AIRC"/>
    <property type="match status" value="1"/>
</dbReference>
<protein>
    <submittedName>
        <fullName evidence="2">Pyridinium-3,5-biscarboxylic acid mononucleotide synthase</fullName>
        <ecNumber evidence="2">3.-.-.-</ecNumber>
    </submittedName>
</protein>
<dbReference type="SUPFAM" id="SSF52255">
    <property type="entry name" value="N5-CAIR mutase (phosphoribosylaminoimidazole carboxylase, PurE)"/>
    <property type="match status" value="1"/>
</dbReference>
<dbReference type="InterPro" id="IPR000031">
    <property type="entry name" value="PurE_dom"/>
</dbReference>
<reference evidence="2" key="1">
    <citation type="submission" date="2019-08" db="EMBL/GenBank/DDBJ databases">
        <authorList>
            <person name="Kucharzyk K."/>
            <person name="Murdoch R.W."/>
            <person name="Higgins S."/>
            <person name="Loffler F."/>
        </authorList>
    </citation>
    <scope>NUCLEOTIDE SEQUENCE</scope>
</reference>
<sequence length="167" mass="17629">MYIEVKHICDKAQYFKEAKIIRIMQTEVKRSSSYIAVVTAGTSDIPVSEEAAITAETFGNEVKRIYDVGVAGIHRLFNRLDDIRGAKVVIVVAGMEGALASVIGGLVDKPVIAVPTSVGYGANFNGLSALLCMLNSCASGVTVVNIDNGFGAGYSASIINKLGDKDI</sequence>
<keyword evidence="2" id="KW-0378">Hydrolase</keyword>
<organism evidence="2">
    <name type="scientific">bioreactor metagenome</name>
    <dbReference type="NCBI Taxonomy" id="1076179"/>
    <lineage>
        <taxon>unclassified sequences</taxon>
        <taxon>metagenomes</taxon>
        <taxon>ecological metagenomes</taxon>
    </lineage>
</organism>
<dbReference type="NCBIfam" id="NF033503">
    <property type="entry name" value="LarB"/>
    <property type="match status" value="1"/>
</dbReference>
<name>A0A645GL88_9ZZZZ</name>
<proteinExistence type="predicted"/>
<dbReference type="Gene3D" id="3.40.50.1970">
    <property type="match status" value="1"/>
</dbReference>
<dbReference type="Pfam" id="PF00731">
    <property type="entry name" value="AIRC"/>
    <property type="match status" value="1"/>
</dbReference>